<keyword evidence="3 10" id="KW-0812">Transmembrane</keyword>
<dbReference type="InterPro" id="IPR003593">
    <property type="entry name" value="AAA+_ATPase"/>
</dbReference>
<dbReference type="InterPro" id="IPR027417">
    <property type="entry name" value="P-loop_NTPase"/>
</dbReference>
<keyword evidence="13" id="KW-1185">Reference proteome</keyword>
<feature type="compositionally biased region" description="Polar residues" evidence="9">
    <location>
        <begin position="61"/>
        <end position="80"/>
    </location>
</feature>
<dbReference type="InterPro" id="IPR050173">
    <property type="entry name" value="ABC_transporter_C-like"/>
</dbReference>
<protein>
    <submittedName>
        <fullName evidence="14">Multidrug resistance-associated protein 1</fullName>
    </submittedName>
</protein>
<keyword evidence="6" id="KW-0067">ATP-binding</keyword>
<evidence type="ECO:0000256" key="4">
    <source>
        <dbReference type="ARBA" id="ARBA00022737"/>
    </source>
</evidence>
<keyword evidence="8 10" id="KW-0472">Membrane</keyword>
<evidence type="ECO:0000313" key="14">
    <source>
        <dbReference type="RefSeq" id="XP_005110665.2"/>
    </source>
</evidence>
<dbReference type="InterPro" id="IPR003439">
    <property type="entry name" value="ABC_transporter-like_ATP-bd"/>
</dbReference>
<evidence type="ECO:0000256" key="9">
    <source>
        <dbReference type="SAM" id="MobiDB-lite"/>
    </source>
</evidence>
<name>A0ABM0K7L6_APLCA</name>
<dbReference type="SUPFAM" id="SSF90123">
    <property type="entry name" value="ABC transporter transmembrane region"/>
    <property type="match status" value="2"/>
</dbReference>
<dbReference type="Pfam" id="PF00005">
    <property type="entry name" value="ABC_tran"/>
    <property type="match status" value="2"/>
</dbReference>
<evidence type="ECO:0000256" key="10">
    <source>
        <dbReference type="SAM" id="Phobius"/>
    </source>
</evidence>
<keyword evidence="7 10" id="KW-1133">Transmembrane helix</keyword>
<evidence type="ECO:0000256" key="1">
    <source>
        <dbReference type="ARBA" id="ARBA00004128"/>
    </source>
</evidence>
<feature type="transmembrane region" description="Helical" evidence="10">
    <location>
        <begin position="1092"/>
        <end position="1118"/>
    </location>
</feature>
<dbReference type="Pfam" id="PF00664">
    <property type="entry name" value="ABC_membrane"/>
    <property type="match status" value="2"/>
</dbReference>
<dbReference type="Proteomes" id="UP000694888">
    <property type="component" value="Unplaced"/>
</dbReference>
<dbReference type="SMART" id="SM00382">
    <property type="entry name" value="AAA"/>
    <property type="match status" value="2"/>
</dbReference>
<evidence type="ECO:0000256" key="3">
    <source>
        <dbReference type="ARBA" id="ARBA00022692"/>
    </source>
</evidence>
<feature type="domain" description="ABC transmembrane type-1" evidence="12">
    <location>
        <begin position="1096"/>
        <end position="1336"/>
    </location>
</feature>
<keyword evidence="2" id="KW-0813">Transport</keyword>
<feature type="domain" description="ABC transmembrane type-1" evidence="12">
    <location>
        <begin position="192"/>
        <end position="463"/>
    </location>
</feature>
<dbReference type="InterPro" id="IPR036640">
    <property type="entry name" value="ABC1_TM_sf"/>
</dbReference>
<organism evidence="13 14">
    <name type="scientific">Aplysia californica</name>
    <name type="common">California sea hare</name>
    <dbReference type="NCBI Taxonomy" id="6500"/>
    <lineage>
        <taxon>Eukaryota</taxon>
        <taxon>Metazoa</taxon>
        <taxon>Spiralia</taxon>
        <taxon>Lophotrochozoa</taxon>
        <taxon>Mollusca</taxon>
        <taxon>Gastropoda</taxon>
        <taxon>Heterobranchia</taxon>
        <taxon>Euthyneura</taxon>
        <taxon>Tectipleura</taxon>
        <taxon>Aplysiida</taxon>
        <taxon>Aplysioidea</taxon>
        <taxon>Aplysiidae</taxon>
        <taxon>Aplysia</taxon>
    </lineage>
</organism>
<dbReference type="PROSITE" id="PS50929">
    <property type="entry name" value="ABC_TM1F"/>
    <property type="match status" value="2"/>
</dbReference>
<evidence type="ECO:0000313" key="13">
    <source>
        <dbReference type="Proteomes" id="UP000694888"/>
    </source>
</evidence>
<feature type="domain" description="ABC transporter" evidence="11">
    <location>
        <begin position="1376"/>
        <end position="1611"/>
    </location>
</feature>
<dbReference type="PANTHER" id="PTHR24223">
    <property type="entry name" value="ATP-BINDING CASSETTE SUB-FAMILY C"/>
    <property type="match status" value="1"/>
</dbReference>
<feature type="transmembrane region" description="Helical" evidence="10">
    <location>
        <begin position="343"/>
        <end position="363"/>
    </location>
</feature>
<dbReference type="InterPro" id="IPR017871">
    <property type="entry name" value="ABC_transporter-like_CS"/>
</dbReference>
<feature type="compositionally biased region" description="Low complexity" evidence="9">
    <location>
        <begin position="147"/>
        <end position="162"/>
    </location>
</feature>
<feature type="region of interest" description="Disordered" evidence="9">
    <location>
        <begin position="16"/>
        <end position="162"/>
    </location>
</feature>
<dbReference type="CDD" id="cd03244">
    <property type="entry name" value="ABCC_MRP_domain2"/>
    <property type="match status" value="1"/>
</dbReference>
<dbReference type="Gene3D" id="3.40.50.300">
    <property type="entry name" value="P-loop containing nucleotide triphosphate hydrolases"/>
    <property type="match status" value="2"/>
</dbReference>
<feature type="compositionally biased region" description="Polar residues" evidence="9">
    <location>
        <begin position="945"/>
        <end position="955"/>
    </location>
</feature>
<feature type="compositionally biased region" description="Basic and acidic residues" evidence="9">
    <location>
        <begin position="882"/>
        <end position="902"/>
    </location>
</feature>
<accession>A0ABM0K7L6</accession>
<evidence type="ECO:0000256" key="8">
    <source>
        <dbReference type="ARBA" id="ARBA00023136"/>
    </source>
</evidence>
<feature type="compositionally biased region" description="Basic and acidic residues" evidence="9">
    <location>
        <begin position="909"/>
        <end position="944"/>
    </location>
</feature>
<keyword evidence="4" id="KW-0677">Repeat</keyword>
<evidence type="ECO:0000256" key="7">
    <source>
        <dbReference type="ARBA" id="ARBA00022989"/>
    </source>
</evidence>
<dbReference type="PROSITE" id="PS50893">
    <property type="entry name" value="ABC_TRANSPORTER_2"/>
    <property type="match status" value="2"/>
</dbReference>
<dbReference type="RefSeq" id="XP_005110665.2">
    <property type="nucleotide sequence ID" value="XM_005110608.3"/>
</dbReference>
<keyword evidence="5" id="KW-0547">Nucleotide-binding</keyword>
<feature type="compositionally biased region" description="Low complexity" evidence="9">
    <location>
        <begin position="124"/>
        <end position="135"/>
    </location>
</feature>
<comment type="subcellular location">
    <subcellularLocation>
        <location evidence="1">Vacuole membrane</location>
        <topology evidence="1">Multi-pass membrane protein</topology>
    </subcellularLocation>
</comment>
<dbReference type="InterPro" id="IPR011527">
    <property type="entry name" value="ABC1_TM_dom"/>
</dbReference>
<evidence type="ECO:0000256" key="5">
    <source>
        <dbReference type="ARBA" id="ARBA00022741"/>
    </source>
</evidence>
<dbReference type="PROSITE" id="PS00211">
    <property type="entry name" value="ABC_TRANSPORTER_1"/>
    <property type="match status" value="2"/>
</dbReference>
<feature type="compositionally biased region" description="Low complexity" evidence="9">
    <location>
        <begin position="87"/>
        <end position="110"/>
    </location>
</feature>
<gene>
    <name evidence="14" type="primary">LOC101852127</name>
</gene>
<evidence type="ECO:0000256" key="6">
    <source>
        <dbReference type="ARBA" id="ARBA00022840"/>
    </source>
</evidence>
<feature type="compositionally biased region" description="Acidic residues" evidence="9">
    <location>
        <begin position="965"/>
        <end position="974"/>
    </location>
</feature>
<dbReference type="PANTHER" id="PTHR24223:SF443">
    <property type="entry name" value="MULTIDRUG-RESISTANCE LIKE PROTEIN 1, ISOFORM I"/>
    <property type="match status" value="1"/>
</dbReference>
<feature type="transmembrane region" description="Helical" evidence="10">
    <location>
        <begin position="188"/>
        <end position="210"/>
    </location>
</feature>
<feature type="transmembrane region" description="Helical" evidence="10">
    <location>
        <begin position="424"/>
        <end position="446"/>
    </location>
</feature>
<dbReference type="GeneID" id="101852127"/>
<feature type="transmembrane region" description="Helical" evidence="10">
    <location>
        <begin position="316"/>
        <end position="337"/>
    </location>
</feature>
<sequence length="1626" mass="178643">MTSDLWSSRLQAVWEKERRGRCEDRREAVVARQGGEGRPVDCGRDESESSQRGRATEASPGHSSIDTPLGHSTSDTSLLGHSTIDKTLTGHSTTDTTLTGHSTTDTLLGGHSTKDTSLQGHSITDTSSSSLLGHGTTDKTLTRHSTTDTSLTGHTTTDTSQGHNEAVSSFSVLKSPVLRTLNVVYRRLFWHIVLLLLVKHVATALARPVLMTWLLRTQEPVWKPEEEEKGAAAGGLSLSLLLCCLILALLFVSCFAQERLHFTGRTSALTVKAGLGGLVFEKVLRLSPSVRRRYTAAQLTAILTEDLPLLSETYSWLLCSLNSFFLMLRNFALLYYFTGPSAVLVTCLISCVVALAYFANGHLEGMYYQRSRARDDKMAIVTELLRGIKVLKLHALEKIYGSKVETAVEKEMVLLRKIFCFKTIFSLMPTVVPMFMTGLVFLLLLLSNEILKADLLFSIVILVRDMGCMMEEIPDIAASFAVFKDSLSRIEQLLLSPDAERLGSSCPCDSPPCGCTDFNQGKPSSDLDVSPKNVAGRRACLLGETTWCRDVRGRRGISDVADGFDVTQNYFVPAGTEQTTRSETESMPDGRSPSIVLENASFSWEAENTTGFELRDVSLRVARGELVGVVGRVGSGKTAFLSALLGEMEHLGGSAKVNGTTAYVSQEAWLVNDTLRNNVLFGREFDEGLYRTVLRVCQLGADLETFPGEDLVVLGERGVTLSGGQKQRVSLARAAYSGADLYLLDDPLSALDPLVGDQVFRNLIGEGGFLAGKTRVMVTHGLQWLSRVGAVYLVENKGRGVACVRRVRRGEARDLDQKVKGHGVLGEECSGQGQIGTAGGHVEDREKKWDEQERKKGCGAQERENERWGAGDSEKEYDEQDREMTEWDGQDRKKEWSAGELKEEYDEQDREKEWHAGDSEKEYDDRGREIELGEVALEKDDPTTKKSSSATSQNEIDPPPSGYNDPEEEDDDDLTSVTSDPAAGHATSRSLLVYLRVCGLWCACGLFVLRLIPPTLVSLSNLVFSLWSQAVQFQLPQTPEAFKSCAANSDYERVIFGPPMQSNSTSDQTCWLEVNATRAEVDHLKVKDVSFYYLQLFLGMSVLATVAQVIFDFCFALWNARSTQGLASALLWSVLRSPLKFFNDTSVGKLAVRFGFDIHEIGHPLPLSLNVVVSGFYFTALSIFLVCWACPVVLLSLPLVLLPMVMNHRVNSRFSSAVSKLAAAQRDVQSSLAHEAVDGAHVIRAFGQSERFLQAYNEAQDETNRVFYRDFGQNTAANLVMWQMSNVFVALSAMLAAITDSETAGGASRMGLAVTCSLELGNGIAWLCNNLTDVSRNLVCVRHISDVTRTEDEAAWDSSDDVLPRLTPTWPSHGHVQFENLTVCYSPAYRPVLKNVTFSVSPGERIGIVGRTGAGKTTLVHSLFRLLEATEGSVRIDGVDISTVGLHDLRSRLAIIPQDPVLFSGSLRSNLDPHHRVAKDADIWAALRHAHMEETVQSLPGKLEWACQEGGVYFSVGQRQLLCLARAMLSRCRVVVLDEATAAIDFDTDRKVQELMRSQLSGCTVLTVAHRLTTVRDSDRILVLDKGRVVGLDTPARLWRELAGSDLDLKSSMSSSSLLSTAAGGW</sequence>
<proteinExistence type="predicted"/>
<feature type="region of interest" description="Disordered" evidence="9">
    <location>
        <begin position="826"/>
        <end position="982"/>
    </location>
</feature>
<feature type="compositionally biased region" description="Basic and acidic residues" evidence="9">
    <location>
        <begin position="16"/>
        <end position="29"/>
    </location>
</feature>
<evidence type="ECO:0000256" key="2">
    <source>
        <dbReference type="ARBA" id="ARBA00022448"/>
    </source>
</evidence>
<dbReference type="SUPFAM" id="SSF52540">
    <property type="entry name" value="P-loop containing nucleoside triphosphate hydrolases"/>
    <property type="match status" value="2"/>
</dbReference>
<evidence type="ECO:0000259" key="11">
    <source>
        <dbReference type="PROSITE" id="PS50893"/>
    </source>
</evidence>
<evidence type="ECO:0000259" key="12">
    <source>
        <dbReference type="PROSITE" id="PS50929"/>
    </source>
</evidence>
<dbReference type="CDD" id="cd03250">
    <property type="entry name" value="ABCC_MRP_domain1"/>
    <property type="match status" value="1"/>
</dbReference>
<feature type="transmembrane region" description="Helical" evidence="10">
    <location>
        <begin position="230"/>
        <end position="256"/>
    </location>
</feature>
<feature type="compositionally biased region" description="Basic and acidic residues" evidence="9">
    <location>
        <begin position="38"/>
        <end position="55"/>
    </location>
</feature>
<feature type="compositionally biased region" description="Basic and acidic residues" evidence="9">
    <location>
        <begin position="841"/>
        <end position="874"/>
    </location>
</feature>
<dbReference type="Gene3D" id="1.20.1560.10">
    <property type="entry name" value="ABC transporter type 1, transmembrane domain"/>
    <property type="match status" value="2"/>
</dbReference>
<reference evidence="14" key="1">
    <citation type="submission" date="2025-08" db="UniProtKB">
        <authorList>
            <consortium name="RefSeq"/>
        </authorList>
    </citation>
    <scope>IDENTIFICATION</scope>
</reference>
<feature type="transmembrane region" description="Helical" evidence="10">
    <location>
        <begin position="1176"/>
        <end position="1202"/>
    </location>
</feature>
<feature type="domain" description="ABC transporter" evidence="11">
    <location>
        <begin position="595"/>
        <end position="822"/>
    </location>
</feature>